<keyword evidence="7 8" id="KW-0234">DNA repair</keyword>
<feature type="domain" description="RecA family profile 2" evidence="11">
    <location>
        <begin position="204"/>
        <end position="277"/>
    </location>
</feature>
<dbReference type="GO" id="GO:0140664">
    <property type="term" value="F:ATP-dependent DNA damage sensor activity"/>
    <property type="evidence" value="ECO:0007669"/>
    <property type="project" value="InterPro"/>
</dbReference>
<dbReference type="GO" id="GO:0003697">
    <property type="term" value="F:single-stranded DNA binding"/>
    <property type="evidence" value="ECO:0007669"/>
    <property type="project" value="UniProtKB-UniRule"/>
</dbReference>
<dbReference type="InterPro" id="IPR049428">
    <property type="entry name" value="RecA-like_N"/>
</dbReference>
<dbReference type="GO" id="GO:0005524">
    <property type="term" value="F:ATP binding"/>
    <property type="evidence" value="ECO:0007669"/>
    <property type="project" value="UniProtKB-UniRule"/>
</dbReference>
<dbReference type="RefSeq" id="WP_094254471.1">
    <property type="nucleotide sequence ID" value="NZ_NNCE01000002.1"/>
</dbReference>
<evidence type="ECO:0000256" key="1">
    <source>
        <dbReference type="ARBA" id="ARBA00009391"/>
    </source>
</evidence>
<dbReference type="InterPro" id="IPR003593">
    <property type="entry name" value="AAA+_ATPase"/>
</dbReference>
<dbReference type="Pfam" id="PF00154">
    <property type="entry name" value="RecA_N"/>
    <property type="match status" value="1"/>
</dbReference>
<evidence type="ECO:0000259" key="10">
    <source>
        <dbReference type="PROSITE" id="PS50162"/>
    </source>
</evidence>
<dbReference type="PRINTS" id="PR00142">
    <property type="entry name" value="RECA"/>
</dbReference>
<evidence type="ECO:0000256" key="8">
    <source>
        <dbReference type="RuleBase" id="RU000526"/>
    </source>
</evidence>
<dbReference type="InterPro" id="IPR049261">
    <property type="entry name" value="RecA-like_C"/>
</dbReference>
<dbReference type="PANTHER" id="PTHR45900">
    <property type="entry name" value="RECA"/>
    <property type="match status" value="1"/>
</dbReference>
<dbReference type="InterPro" id="IPR020588">
    <property type="entry name" value="RecA_ATP-bd"/>
</dbReference>
<organism evidence="12 13">
    <name type="scientific">Mycoplasma testudineum</name>
    <dbReference type="NCBI Taxonomy" id="244584"/>
    <lineage>
        <taxon>Bacteria</taxon>
        <taxon>Bacillati</taxon>
        <taxon>Mycoplasmatota</taxon>
        <taxon>Mollicutes</taxon>
        <taxon>Mycoplasmataceae</taxon>
        <taxon>Mycoplasma</taxon>
    </lineage>
</organism>
<evidence type="ECO:0000256" key="2">
    <source>
        <dbReference type="ARBA" id="ARBA00015553"/>
    </source>
</evidence>
<dbReference type="CDD" id="cd00983">
    <property type="entry name" value="RecA"/>
    <property type="match status" value="1"/>
</dbReference>
<dbReference type="SMART" id="SM00382">
    <property type="entry name" value="AAA"/>
    <property type="match status" value="1"/>
</dbReference>
<dbReference type="Proteomes" id="UP000295518">
    <property type="component" value="Unassembled WGS sequence"/>
</dbReference>
<feature type="binding site" evidence="7">
    <location>
        <begin position="70"/>
        <end position="77"/>
    </location>
    <ligand>
        <name>ATP</name>
        <dbReference type="ChEBI" id="CHEBI:30616"/>
    </ligand>
</feature>
<dbReference type="GO" id="GO:0006281">
    <property type="term" value="P:DNA repair"/>
    <property type="evidence" value="ECO:0007669"/>
    <property type="project" value="UniProtKB-UniRule"/>
</dbReference>
<keyword evidence="5 7" id="KW-0238">DNA-binding</keyword>
<dbReference type="InterPro" id="IPR020584">
    <property type="entry name" value="DNA_recomb/repair_RecA_CS"/>
</dbReference>
<evidence type="ECO:0000313" key="12">
    <source>
        <dbReference type="EMBL" id="TDO20471.1"/>
    </source>
</evidence>
<dbReference type="FunFam" id="3.40.50.300:FF:000087">
    <property type="entry name" value="Recombinase RecA"/>
    <property type="match status" value="1"/>
</dbReference>
<dbReference type="InterPro" id="IPR023400">
    <property type="entry name" value="RecA_C_sf"/>
</dbReference>
<feature type="domain" description="RecA family profile 1" evidence="10">
    <location>
        <begin position="40"/>
        <end position="199"/>
    </location>
</feature>
<dbReference type="InterPro" id="IPR020587">
    <property type="entry name" value="RecA_monomer-monomer_interface"/>
</dbReference>
<comment type="subcellular location">
    <subcellularLocation>
        <location evidence="7">Cytoplasm</location>
    </subcellularLocation>
</comment>
<comment type="similarity">
    <text evidence="1 7 9">Belongs to the RecA family.</text>
</comment>
<dbReference type="Pfam" id="PF21096">
    <property type="entry name" value="RecA_C"/>
    <property type="match status" value="1"/>
</dbReference>
<evidence type="ECO:0000256" key="9">
    <source>
        <dbReference type="RuleBase" id="RU004527"/>
    </source>
</evidence>
<comment type="function">
    <text evidence="7">Can catalyze the hydrolysis of ATP in the presence of single-stranded DNA, the ATP-dependent uptake of single-stranded DNA by duplex DNA, and the ATP-dependent hybridization of homologous single-stranded DNAs. It interacts with LexA causing its activation and leading to its autocatalytic cleavage.</text>
</comment>
<reference evidence="12 13" key="1">
    <citation type="submission" date="2019-03" db="EMBL/GenBank/DDBJ databases">
        <title>Genomic Encyclopedia of Archaeal and Bacterial Type Strains, Phase II (KMG-II): from individual species to whole genera.</title>
        <authorList>
            <person name="Goeker M."/>
        </authorList>
    </citation>
    <scope>NUCLEOTIDE SEQUENCE [LARGE SCALE GENOMIC DNA]</scope>
    <source>
        <strain evidence="12 13">ATCC 700618</strain>
    </source>
</reference>
<dbReference type="OrthoDB" id="9776733at2"/>
<dbReference type="GO" id="GO:0009432">
    <property type="term" value="P:SOS response"/>
    <property type="evidence" value="ECO:0007669"/>
    <property type="project" value="UniProtKB-UniRule"/>
</dbReference>
<dbReference type="PANTHER" id="PTHR45900:SF1">
    <property type="entry name" value="MITOCHONDRIAL DNA REPAIR PROTEIN RECA HOMOLOG-RELATED"/>
    <property type="match status" value="1"/>
</dbReference>
<keyword evidence="7 9" id="KW-0227">DNA damage</keyword>
<evidence type="ECO:0000256" key="5">
    <source>
        <dbReference type="ARBA" id="ARBA00023125"/>
    </source>
</evidence>
<dbReference type="HAMAP" id="MF_00268">
    <property type="entry name" value="RecA"/>
    <property type="match status" value="1"/>
</dbReference>
<dbReference type="GO" id="GO:0005829">
    <property type="term" value="C:cytosol"/>
    <property type="evidence" value="ECO:0007669"/>
    <property type="project" value="TreeGrafter"/>
</dbReference>
<dbReference type="InterPro" id="IPR013765">
    <property type="entry name" value="DNA_recomb/repair_RecA"/>
</dbReference>
<comment type="caution">
    <text evidence="12">The sequence shown here is derived from an EMBL/GenBank/DDBJ whole genome shotgun (WGS) entry which is preliminary data.</text>
</comment>
<evidence type="ECO:0000256" key="3">
    <source>
        <dbReference type="ARBA" id="ARBA00022741"/>
    </source>
</evidence>
<dbReference type="PROSITE" id="PS50162">
    <property type="entry name" value="RECA_2"/>
    <property type="match status" value="1"/>
</dbReference>
<keyword evidence="13" id="KW-1185">Reference proteome</keyword>
<dbReference type="SUPFAM" id="SSF54752">
    <property type="entry name" value="RecA protein, C-terminal domain"/>
    <property type="match status" value="1"/>
</dbReference>
<protein>
    <recommendedName>
        <fullName evidence="2 7">Protein RecA</fullName>
    </recommendedName>
    <alternativeName>
        <fullName evidence="7 8">Recombinase A</fullName>
    </alternativeName>
</protein>
<keyword evidence="7 8" id="KW-0742">SOS response</keyword>
<dbReference type="PROSITE" id="PS50163">
    <property type="entry name" value="RECA_3"/>
    <property type="match status" value="1"/>
</dbReference>
<dbReference type="NCBIfam" id="TIGR02012">
    <property type="entry name" value="tigrfam_recA"/>
    <property type="match status" value="1"/>
</dbReference>
<dbReference type="EMBL" id="SNWN01000010">
    <property type="protein sequence ID" value="TDO20471.1"/>
    <property type="molecule type" value="Genomic_DNA"/>
</dbReference>
<evidence type="ECO:0000256" key="4">
    <source>
        <dbReference type="ARBA" id="ARBA00022840"/>
    </source>
</evidence>
<dbReference type="GO" id="GO:0006310">
    <property type="term" value="P:DNA recombination"/>
    <property type="evidence" value="ECO:0007669"/>
    <property type="project" value="UniProtKB-UniRule"/>
</dbReference>
<name>A0A4R6IFG7_9MOLU</name>
<keyword evidence="6 7" id="KW-0233">DNA recombination</keyword>
<proteinExistence type="inferred from homology"/>
<accession>A0A4R6IFG7</accession>
<dbReference type="SUPFAM" id="SSF52540">
    <property type="entry name" value="P-loop containing nucleoside triphosphate hydrolases"/>
    <property type="match status" value="1"/>
</dbReference>
<dbReference type="Gene3D" id="3.40.50.300">
    <property type="entry name" value="P-loop containing nucleotide triphosphate hydrolases"/>
    <property type="match status" value="1"/>
</dbReference>
<gene>
    <name evidence="7" type="primary">recA</name>
    <name evidence="12" type="ORF">EI74_0299</name>
</gene>
<evidence type="ECO:0000313" key="13">
    <source>
        <dbReference type="Proteomes" id="UP000295518"/>
    </source>
</evidence>
<keyword evidence="4 7" id="KW-0067">ATP-binding</keyword>
<keyword evidence="7" id="KW-0963">Cytoplasm</keyword>
<keyword evidence="3 7" id="KW-0547">Nucleotide-binding</keyword>
<dbReference type="PROSITE" id="PS00321">
    <property type="entry name" value="RECA_1"/>
    <property type="match status" value="1"/>
</dbReference>
<dbReference type="InterPro" id="IPR027417">
    <property type="entry name" value="P-loop_NTPase"/>
</dbReference>
<dbReference type="GO" id="GO:0003684">
    <property type="term" value="F:damaged DNA binding"/>
    <property type="evidence" value="ECO:0007669"/>
    <property type="project" value="UniProtKB-UniRule"/>
</dbReference>
<sequence length="346" mass="38150">MQTKDINKIHNEIINQTLEEIKNKFGNESIMLLGKQDKMQTETFSSGSYLIDKAMGIGGFPKGRIIEIYGPESSGKTTITLHAIAEIQKKGGVAAFVDAEHSIDPDYAQNLGINIDNLILSQPDSGEQAMEIVDTLVKTGSIDLIVVDSVAALVPEAELKGEMKEQSIGLQARLMSKALRKITGSLNKTKTTIIFINQVREKIGVMFGNPETTPGGRALKFYASIRLDVRKSTKISSKNEITGNEIKVKVVKNKLAPPYKIAQTEIIFSKGINIVGEIIDLAVEYKILVKKGSWFAYKGENLAQGKIKLTELFLNNKTLYEEISNLVKTQDIKLENSISDISEESE</sequence>
<evidence type="ECO:0000256" key="6">
    <source>
        <dbReference type="ARBA" id="ARBA00023172"/>
    </source>
</evidence>
<evidence type="ECO:0000259" key="11">
    <source>
        <dbReference type="PROSITE" id="PS50163"/>
    </source>
</evidence>
<dbReference type="AlphaFoldDB" id="A0A4R6IFG7"/>
<evidence type="ECO:0000256" key="7">
    <source>
        <dbReference type="HAMAP-Rule" id="MF_00268"/>
    </source>
</evidence>